<feature type="compositionally biased region" description="Polar residues" evidence="1">
    <location>
        <begin position="50"/>
        <end position="63"/>
    </location>
</feature>
<name>A0A5B7J2F2_PORTR</name>
<dbReference type="EMBL" id="VSRR010089747">
    <property type="protein sequence ID" value="MPC92001.1"/>
    <property type="molecule type" value="Genomic_DNA"/>
</dbReference>
<organism evidence="2 3">
    <name type="scientific">Portunus trituberculatus</name>
    <name type="common">Swimming crab</name>
    <name type="synonym">Neptunus trituberculatus</name>
    <dbReference type="NCBI Taxonomy" id="210409"/>
    <lineage>
        <taxon>Eukaryota</taxon>
        <taxon>Metazoa</taxon>
        <taxon>Ecdysozoa</taxon>
        <taxon>Arthropoda</taxon>
        <taxon>Crustacea</taxon>
        <taxon>Multicrustacea</taxon>
        <taxon>Malacostraca</taxon>
        <taxon>Eumalacostraca</taxon>
        <taxon>Eucarida</taxon>
        <taxon>Decapoda</taxon>
        <taxon>Pleocyemata</taxon>
        <taxon>Brachyura</taxon>
        <taxon>Eubrachyura</taxon>
        <taxon>Portunoidea</taxon>
        <taxon>Portunidae</taxon>
        <taxon>Portuninae</taxon>
        <taxon>Portunus</taxon>
    </lineage>
</organism>
<evidence type="ECO:0000313" key="3">
    <source>
        <dbReference type="Proteomes" id="UP000324222"/>
    </source>
</evidence>
<gene>
    <name evidence="2" type="ORF">E2C01_087069</name>
</gene>
<protein>
    <submittedName>
        <fullName evidence="2">Uncharacterized protein</fullName>
    </submittedName>
</protein>
<evidence type="ECO:0000313" key="2">
    <source>
        <dbReference type="EMBL" id="MPC92001.1"/>
    </source>
</evidence>
<comment type="caution">
    <text evidence="2">The sequence shown here is derived from an EMBL/GenBank/DDBJ whole genome shotgun (WGS) entry which is preliminary data.</text>
</comment>
<feature type="region of interest" description="Disordered" evidence="1">
    <location>
        <begin position="86"/>
        <end position="106"/>
    </location>
</feature>
<dbReference type="Proteomes" id="UP000324222">
    <property type="component" value="Unassembled WGS sequence"/>
</dbReference>
<evidence type="ECO:0000256" key="1">
    <source>
        <dbReference type="SAM" id="MobiDB-lite"/>
    </source>
</evidence>
<accession>A0A5B7J2F2</accession>
<keyword evidence="3" id="KW-1185">Reference proteome</keyword>
<sequence>MRNDLGGQEGHAQTTLLLVDWSEITSVPSFTSTATASQPAKHAEAARRQQGLSIDTPTSKNTSSRAIWLNKRSYYCREVYKQLPLAKQNSTPVSTHPVPLPASTPWPHKRKRRVLVKLAVVIHLSGSGSSSSSSSSRSSSSNNNNKE</sequence>
<feature type="region of interest" description="Disordered" evidence="1">
    <location>
        <begin position="125"/>
        <end position="147"/>
    </location>
</feature>
<proteinExistence type="predicted"/>
<dbReference type="AlphaFoldDB" id="A0A5B7J2F2"/>
<reference evidence="2 3" key="1">
    <citation type="submission" date="2019-05" db="EMBL/GenBank/DDBJ databases">
        <title>Another draft genome of Portunus trituberculatus and its Hox gene families provides insights of decapod evolution.</title>
        <authorList>
            <person name="Jeong J.-H."/>
            <person name="Song I."/>
            <person name="Kim S."/>
            <person name="Choi T."/>
            <person name="Kim D."/>
            <person name="Ryu S."/>
            <person name="Kim W."/>
        </authorList>
    </citation>
    <scope>NUCLEOTIDE SEQUENCE [LARGE SCALE GENOMIC DNA]</scope>
    <source>
        <tissue evidence="2">Muscle</tissue>
    </source>
</reference>
<feature type="region of interest" description="Disordered" evidence="1">
    <location>
        <begin position="32"/>
        <end position="63"/>
    </location>
</feature>